<feature type="domain" description="Helix-turn-helix" evidence="2">
    <location>
        <begin position="27"/>
        <end position="75"/>
    </location>
</feature>
<protein>
    <submittedName>
        <fullName evidence="3">Helix-turn-helix domain-containing protein</fullName>
    </submittedName>
</protein>
<reference evidence="3 4" key="1">
    <citation type="submission" date="2024-08" db="EMBL/GenBank/DDBJ databases">
        <title>Genome mining of Saccharopolyspora cebuensis PGLac3 from Nigerian medicinal plant.</title>
        <authorList>
            <person name="Ezeobiora C.E."/>
            <person name="Igbokwe N.H."/>
            <person name="Amin D.H."/>
            <person name="Mendie U.E."/>
        </authorList>
    </citation>
    <scope>NUCLEOTIDE SEQUENCE [LARGE SCALE GENOMIC DNA]</scope>
    <source>
        <strain evidence="3 4">PGLac3</strain>
    </source>
</reference>
<evidence type="ECO:0000313" key="3">
    <source>
        <dbReference type="EMBL" id="MEY8041208.1"/>
    </source>
</evidence>
<sequence>MTTRDRAGGAAPEADNAQSSLPGDVQLYTPAQAAERLAVKESWLRRKAGSRSISCTFIGKHLRFSEDDLREILRTGRILNRSEERHYSGHRLPRHRS</sequence>
<evidence type="ECO:0000259" key="2">
    <source>
        <dbReference type="Pfam" id="PF12728"/>
    </source>
</evidence>
<dbReference type="InterPro" id="IPR010093">
    <property type="entry name" value="SinI_DNA-bd"/>
</dbReference>
<evidence type="ECO:0000256" key="1">
    <source>
        <dbReference type="SAM" id="MobiDB-lite"/>
    </source>
</evidence>
<feature type="region of interest" description="Disordered" evidence="1">
    <location>
        <begin position="1"/>
        <end position="25"/>
    </location>
</feature>
<dbReference type="InterPro" id="IPR041657">
    <property type="entry name" value="HTH_17"/>
</dbReference>
<comment type="caution">
    <text evidence="3">The sequence shown here is derived from an EMBL/GenBank/DDBJ whole genome shotgun (WGS) entry which is preliminary data.</text>
</comment>
<gene>
    <name evidence="3" type="ORF">AB8O55_17515</name>
</gene>
<evidence type="ECO:0000313" key="4">
    <source>
        <dbReference type="Proteomes" id="UP001564626"/>
    </source>
</evidence>
<dbReference type="Pfam" id="PF12728">
    <property type="entry name" value="HTH_17"/>
    <property type="match status" value="1"/>
</dbReference>
<dbReference type="Proteomes" id="UP001564626">
    <property type="component" value="Unassembled WGS sequence"/>
</dbReference>
<proteinExistence type="predicted"/>
<dbReference type="EMBL" id="JBGEHV010000033">
    <property type="protein sequence ID" value="MEY8041208.1"/>
    <property type="molecule type" value="Genomic_DNA"/>
</dbReference>
<organism evidence="3 4">
    <name type="scientific">Saccharopolyspora cebuensis</name>
    <dbReference type="NCBI Taxonomy" id="418759"/>
    <lineage>
        <taxon>Bacteria</taxon>
        <taxon>Bacillati</taxon>
        <taxon>Actinomycetota</taxon>
        <taxon>Actinomycetes</taxon>
        <taxon>Pseudonocardiales</taxon>
        <taxon>Pseudonocardiaceae</taxon>
        <taxon>Saccharopolyspora</taxon>
    </lineage>
</organism>
<name>A0ABV4CL43_9PSEU</name>
<accession>A0ABV4CL43</accession>
<keyword evidence="4" id="KW-1185">Reference proteome</keyword>
<dbReference type="NCBIfam" id="TIGR01764">
    <property type="entry name" value="excise"/>
    <property type="match status" value="1"/>
</dbReference>
<dbReference type="RefSeq" id="WP_369775041.1">
    <property type="nucleotide sequence ID" value="NZ_JBGEHV010000033.1"/>
</dbReference>